<dbReference type="PROSITE" id="PS51257">
    <property type="entry name" value="PROKAR_LIPOPROTEIN"/>
    <property type="match status" value="1"/>
</dbReference>
<keyword evidence="3" id="KW-1185">Reference proteome</keyword>
<dbReference type="EMBL" id="JACIJI010000001">
    <property type="protein sequence ID" value="MBB5717525.1"/>
    <property type="molecule type" value="Genomic_DNA"/>
</dbReference>
<organism evidence="2 3">
    <name type="scientific">Stakelama sediminis</name>
    <dbReference type="NCBI Taxonomy" id="463200"/>
    <lineage>
        <taxon>Bacteria</taxon>
        <taxon>Pseudomonadati</taxon>
        <taxon>Pseudomonadota</taxon>
        <taxon>Alphaproteobacteria</taxon>
        <taxon>Sphingomonadales</taxon>
        <taxon>Sphingomonadaceae</taxon>
        <taxon>Stakelama</taxon>
    </lineage>
</organism>
<evidence type="ECO:0000313" key="2">
    <source>
        <dbReference type="EMBL" id="MBB5717525.1"/>
    </source>
</evidence>
<accession>A0A840YVF0</accession>
<dbReference type="Proteomes" id="UP000554342">
    <property type="component" value="Unassembled WGS sequence"/>
</dbReference>
<sequence>MFSRTSILAATLPAILLAGCSSGYRGMESQHQPVVSRQSYMLDLTTGGSGLAPSEVQRLAGWMSSLRLGYGDHVYVYDPAGDSAVAREQVAAQAAQYGLLLSGAAPVPPGAVTPGTVRVIVTRMHAAVPGCPDWSGSGQPNFNGHTSTDFGCAVNQNLAAMVAQPEDLVRGQPGTGVSDPDTAAKAIDTLRDAKPTGANGLKTESTSSGGSQ</sequence>
<protein>
    <submittedName>
        <fullName evidence="2">Pilus assembly protein CpaD</fullName>
    </submittedName>
</protein>
<dbReference type="RefSeq" id="WP_184001280.1">
    <property type="nucleotide sequence ID" value="NZ_BAABIF010000004.1"/>
</dbReference>
<evidence type="ECO:0000256" key="1">
    <source>
        <dbReference type="SAM" id="MobiDB-lite"/>
    </source>
</evidence>
<dbReference type="InterPro" id="IPR019027">
    <property type="entry name" value="Pilus_biogenesis_CpaD-related"/>
</dbReference>
<proteinExistence type="predicted"/>
<feature type="region of interest" description="Disordered" evidence="1">
    <location>
        <begin position="190"/>
        <end position="212"/>
    </location>
</feature>
<dbReference type="AlphaFoldDB" id="A0A840YVF0"/>
<feature type="compositionally biased region" description="Polar residues" evidence="1">
    <location>
        <begin position="202"/>
        <end position="212"/>
    </location>
</feature>
<reference evidence="2 3" key="1">
    <citation type="submission" date="2020-08" db="EMBL/GenBank/DDBJ databases">
        <title>Genomic Encyclopedia of Type Strains, Phase IV (KMG-IV): sequencing the most valuable type-strain genomes for metagenomic binning, comparative biology and taxonomic classification.</title>
        <authorList>
            <person name="Goeker M."/>
        </authorList>
    </citation>
    <scope>NUCLEOTIDE SEQUENCE [LARGE SCALE GENOMIC DNA]</scope>
    <source>
        <strain evidence="2 3">DSM 27203</strain>
    </source>
</reference>
<dbReference type="Pfam" id="PF09476">
    <property type="entry name" value="Pilus_CpaD"/>
    <property type="match status" value="1"/>
</dbReference>
<name>A0A840YVF0_9SPHN</name>
<comment type="caution">
    <text evidence="2">The sequence shown here is derived from an EMBL/GenBank/DDBJ whole genome shotgun (WGS) entry which is preliminary data.</text>
</comment>
<evidence type="ECO:0000313" key="3">
    <source>
        <dbReference type="Proteomes" id="UP000554342"/>
    </source>
</evidence>
<gene>
    <name evidence="2" type="ORF">FHR23_000432</name>
</gene>